<keyword evidence="1" id="KW-0175">Coiled coil</keyword>
<organism evidence="3 4">
    <name type="scientific">Lentithecium fluviatile CBS 122367</name>
    <dbReference type="NCBI Taxonomy" id="1168545"/>
    <lineage>
        <taxon>Eukaryota</taxon>
        <taxon>Fungi</taxon>
        <taxon>Dikarya</taxon>
        <taxon>Ascomycota</taxon>
        <taxon>Pezizomycotina</taxon>
        <taxon>Dothideomycetes</taxon>
        <taxon>Pleosporomycetidae</taxon>
        <taxon>Pleosporales</taxon>
        <taxon>Massarineae</taxon>
        <taxon>Lentitheciaceae</taxon>
        <taxon>Lentithecium</taxon>
    </lineage>
</organism>
<dbReference type="EMBL" id="MU005583">
    <property type="protein sequence ID" value="KAF2683601.1"/>
    <property type="molecule type" value="Genomic_DNA"/>
</dbReference>
<feature type="coiled-coil region" evidence="1">
    <location>
        <begin position="333"/>
        <end position="389"/>
    </location>
</feature>
<evidence type="ECO:0000259" key="2">
    <source>
        <dbReference type="Pfam" id="PF03184"/>
    </source>
</evidence>
<dbReference type="AlphaFoldDB" id="A0A6G1J076"/>
<dbReference type="Pfam" id="PF03184">
    <property type="entry name" value="DDE_1"/>
    <property type="match status" value="1"/>
</dbReference>
<accession>A0A6G1J076</accession>
<name>A0A6G1J076_9PLEO</name>
<gene>
    <name evidence="3" type="ORF">K458DRAFT_389520</name>
</gene>
<proteinExistence type="predicted"/>
<evidence type="ECO:0000313" key="4">
    <source>
        <dbReference type="Proteomes" id="UP000799291"/>
    </source>
</evidence>
<dbReference type="InterPro" id="IPR050863">
    <property type="entry name" value="CenT-Element_Derived"/>
</dbReference>
<reference evidence="3" key="1">
    <citation type="journal article" date="2020" name="Stud. Mycol.">
        <title>101 Dothideomycetes genomes: a test case for predicting lifestyles and emergence of pathogens.</title>
        <authorList>
            <person name="Haridas S."/>
            <person name="Albert R."/>
            <person name="Binder M."/>
            <person name="Bloem J."/>
            <person name="Labutti K."/>
            <person name="Salamov A."/>
            <person name="Andreopoulos B."/>
            <person name="Baker S."/>
            <person name="Barry K."/>
            <person name="Bills G."/>
            <person name="Bluhm B."/>
            <person name="Cannon C."/>
            <person name="Castanera R."/>
            <person name="Culley D."/>
            <person name="Daum C."/>
            <person name="Ezra D."/>
            <person name="Gonzalez J."/>
            <person name="Henrissat B."/>
            <person name="Kuo A."/>
            <person name="Liang C."/>
            <person name="Lipzen A."/>
            <person name="Lutzoni F."/>
            <person name="Magnuson J."/>
            <person name="Mondo S."/>
            <person name="Nolan M."/>
            <person name="Ohm R."/>
            <person name="Pangilinan J."/>
            <person name="Park H.-J."/>
            <person name="Ramirez L."/>
            <person name="Alfaro M."/>
            <person name="Sun H."/>
            <person name="Tritt A."/>
            <person name="Yoshinaga Y."/>
            <person name="Zwiers L.-H."/>
            <person name="Turgeon B."/>
            <person name="Goodwin S."/>
            <person name="Spatafora J."/>
            <person name="Crous P."/>
            <person name="Grigoriev I."/>
        </authorList>
    </citation>
    <scope>NUCLEOTIDE SEQUENCE</scope>
    <source>
        <strain evidence="3">CBS 122367</strain>
    </source>
</reference>
<sequence>MDEKGFLIGIVGRSKRIFSRRMWEKKEVRASLQDGNRAWITLLACICADGSALPPSLIYEAANKAIQSAWVDEIRAGEHEVFITSSPSGWTNNDIGLAWLEQVFDRCTKEKARRSYRLLILDGHGSHITMDFIDYCDKHRILLAILPPHSTHTLQPLDVAMFKPLSTAYSAELSKHLQMGQGLASITKGDFFPLFWNAWKASFKESTILSSFRATGISPPDPDPILDRFTRSQESRESSLSSLSDHDWRKIDRLIRSAVKDQSSRDTQKLCQSLHHLSVQNELLHHDINGLRQALATKQKRKKKGKALDLQQRNEYHGGSVFWSPRKVREARVRQSIKEREDKEQQLQKAETAELKKAAKLYKEKIQQEKRVAREVAKEAKEKERAEKATQRAV</sequence>
<keyword evidence="4" id="KW-1185">Reference proteome</keyword>
<evidence type="ECO:0000313" key="3">
    <source>
        <dbReference type="EMBL" id="KAF2683601.1"/>
    </source>
</evidence>
<evidence type="ECO:0000256" key="1">
    <source>
        <dbReference type="SAM" id="Coils"/>
    </source>
</evidence>
<feature type="domain" description="DDE-1" evidence="2">
    <location>
        <begin position="37"/>
        <end position="212"/>
    </location>
</feature>
<dbReference type="GO" id="GO:0005634">
    <property type="term" value="C:nucleus"/>
    <property type="evidence" value="ECO:0007669"/>
    <property type="project" value="TreeGrafter"/>
</dbReference>
<dbReference type="Proteomes" id="UP000799291">
    <property type="component" value="Unassembled WGS sequence"/>
</dbReference>
<dbReference type="PANTHER" id="PTHR19303:SF74">
    <property type="entry name" value="POGO TRANSPOSABLE ELEMENT WITH KRAB DOMAIN"/>
    <property type="match status" value="1"/>
</dbReference>
<protein>
    <submittedName>
        <fullName evidence="3">DDE-domain-containing protein</fullName>
    </submittedName>
</protein>
<dbReference type="InterPro" id="IPR004875">
    <property type="entry name" value="DDE_SF_endonuclease_dom"/>
</dbReference>
<dbReference type="OrthoDB" id="3695345at2759"/>
<dbReference type="GO" id="GO:0003677">
    <property type="term" value="F:DNA binding"/>
    <property type="evidence" value="ECO:0007669"/>
    <property type="project" value="TreeGrafter"/>
</dbReference>
<dbReference type="PANTHER" id="PTHR19303">
    <property type="entry name" value="TRANSPOSON"/>
    <property type="match status" value="1"/>
</dbReference>